<organism evidence="1 2">
    <name type="scientific">Cucurbita argyrosperma subsp. sororia</name>
    <dbReference type="NCBI Taxonomy" id="37648"/>
    <lineage>
        <taxon>Eukaryota</taxon>
        <taxon>Viridiplantae</taxon>
        <taxon>Streptophyta</taxon>
        <taxon>Embryophyta</taxon>
        <taxon>Tracheophyta</taxon>
        <taxon>Spermatophyta</taxon>
        <taxon>Magnoliopsida</taxon>
        <taxon>eudicotyledons</taxon>
        <taxon>Gunneridae</taxon>
        <taxon>Pentapetalae</taxon>
        <taxon>rosids</taxon>
        <taxon>fabids</taxon>
        <taxon>Cucurbitales</taxon>
        <taxon>Cucurbitaceae</taxon>
        <taxon>Cucurbiteae</taxon>
        <taxon>Cucurbita</taxon>
    </lineage>
</organism>
<evidence type="ECO:0000313" key="1">
    <source>
        <dbReference type="EMBL" id="KAG6585878.1"/>
    </source>
</evidence>
<proteinExistence type="predicted"/>
<feature type="non-terminal residue" evidence="1">
    <location>
        <position position="1"/>
    </location>
</feature>
<sequence>MAWQRLYLPPPVKSVFSMNCITSAIELPVLRSHFKPNRRQRKQNNSQSQPRIYISPQSNRFASLTANAIPNSLVLANSTIPPSQSGDVSVLLQTSGVLLIVYLIANFIVPEFIMKSYSTDESEGKALMEDDEKGASERRKKQGFGGEFRIVLLRIEIWNRILCDFLLPFD</sequence>
<comment type="caution">
    <text evidence="1">The sequence shown here is derived from an EMBL/GenBank/DDBJ whole genome shotgun (WGS) entry which is preliminary data.</text>
</comment>
<dbReference type="EMBL" id="JAGKQH010000012">
    <property type="protein sequence ID" value="KAG6585878.1"/>
    <property type="molecule type" value="Genomic_DNA"/>
</dbReference>
<name>A0AAV6MQG0_9ROSI</name>
<reference evidence="1 2" key="1">
    <citation type="journal article" date="2021" name="Hortic Res">
        <title>The domestication of Cucurbita argyrosperma as revealed by the genome of its wild relative.</title>
        <authorList>
            <person name="Barrera-Redondo J."/>
            <person name="Sanchez-de la Vega G."/>
            <person name="Aguirre-Liguori J.A."/>
            <person name="Castellanos-Morales G."/>
            <person name="Gutierrez-Guerrero Y.T."/>
            <person name="Aguirre-Dugua X."/>
            <person name="Aguirre-Planter E."/>
            <person name="Tenaillon M.I."/>
            <person name="Lira-Saade R."/>
            <person name="Eguiarte L.E."/>
        </authorList>
    </citation>
    <scope>NUCLEOTIDE SEQUENCE [LARGE SCALE GENOMIC DNA]</scope>
    <source>
        <strain evidence="1">JBR-2021</strain>
    </source>
</reference>
<gene>
    <name evidence="1" type="ORF">SDJN03_18611</name>
</gene>
<dbReference type="PANTHER" id="PTHR37196:SF2">
    <property type="entry name" value="TRANSMEMBRANE PROTEIN"/>
    <property type="match status" value="1"/>
</dbReference>
<evidence type="ECO:0000313" key="2">
    <source>
        <dbReference type="Proteomes" id="UP000685013"/>
    </source>
</evidence>
<dbReference type="AlphaFoldDB" id="A0AAV6MQG0"/>
<keyword evidence="2" id="KW-1185">Reference proteome</keyword>
<dbReference type="PANTHER" id="PTHR37196">
    <property type="entry name" value="TRANSMEMBRANE PROTEIN"/>
    <property type="match status" value="1"/>
</dbReference>
<dbReference type="Proteomes" id="UP000685013">
    <property type="component" value="Chromosome 12"/>
</dbReference>
<protein>
    <submittedName>
        <fullName evidence="1">Uncharacterized protein</fullName>
    </submittedName>
</protein>
<accession>A0AAV6MQG0</accession>